<proteinExistence type="predicted"/>
<gene>
    <name evidence="1" type="ORF">RRF57_004292</name>
</gene>
<comment type="caution">
    <text evidence="1">The sequence shown here is derived from an EMBL/GenBank/DDBJ whole genome shotgun (WGS) entry which is preliminary data.</text>
</comment>
<dbReference type="Proteomes" id="UP001305414">
    <property type="component" value="Unassembled WGS sequence"/>
</dbReference>
<sequence>MCRAKTIAIAIRQYSSTISRKADQGTLQGNLLNCRGLILLLSNSQVFSFSNEPASLRVEFRRCLLCLFHKLAITVAAPEKVKQIRR</sequence>
<protein>
    <submittedName>
        <fullName evidence="1">Uncharacterized protein</fullName>
    </submittedName>
</protein>
<evidence type="ECO:0000313" key="1">
    <source>
        <dbReference type="EMBL" id="KAK5628577.1"/>
    </source>
</evidence>
<evidence type="ECO:0000313" key="2">
    <source>
        <dbReference type="Proteomes" id="UP001305414"/>
    </source>
</evidence>
<dbReference type="EMBL" id="JAWHQM010000009">
    <property type="protein sequence ID" value="KAK5628577.1"/>
    <property type="molecule type" value="Genomic_DNA"/>
</dbReference>
<name>A0AAN7Z3P7_9PEZI</name>
<accession>A0AAN7Z3P7</accession>
<organism evidence="1 2">
    <name type="scientific">Xylaria bambusicola</name>
    <dbReference type="NCBI Taxonomy" id="326684"/>
    <lineage>
        <taxon>Eukaryota</taxon>
        <taxon>Fungi</taxon>
        <taxon>Dikarya</taxon>
        <taxon>Ascomycota</taxon>
        <taxon>Pezizomycotina</taxon>
        <taxon>Sordariomycetes</taxon>
        <taxon>Xylariomycetidae</taxon>
        <taxon>Xylariales</taxon>
        <taxon>Xylariaceae</taxon>
        <taxon>Xylaria</taxon>
    </lineage>
</organism>
<reference evidence="1 2" key="1">
    <citation type="submission" date="2023-10" db="EMBL/GenBank/DDBJ databases">
        <title>Draft genome sequence of Xylaria bambusicola isolate GMP-LS, the root and basal stem rot pathogen of sugarcane in Indonesia.</title>
        <authorList>
            <person name="Selvaraj P."/>
            <person name="Muralishankar V."/>
            <person name="Muruganantham S."/>
            <person name="Sp S."/>
            <person name="Haryani S."/>
            <person name="Lau K.J.X."/>
            <person name="Naqvi N.I."/>
        </authorList>
    </citation>
    <scope>NUCLEOTIDE SEQUENCE [LARGE SCALE GENOMIC DNA]</scope>
    <source>
        <strain evidence="1">GMP-LS</strain>
    </source>
</reference>
<dbReference type="AlphaFoldDB" id="A0AAN7Z3P7"/>
<keyword evidence="2" id="KW-1185">Reference proteome</keyword>